<name>A0A4U8YRF7_9BACT</name>
<dbReference type="RefSeq" id="WP_180138337.1">
    <property type="nucleotide sequence ID" value="NZ_CAADHO010000002.1"/>
</dbReference>
<accession>A0A4U8YRF7</accession>
<dbReference type="Proteomes" id="UP000507962">
    <property type="component" value="Unassembled WGS sequence"/>
</dbReference>
<organism evidence="1 2">
    <name type="scientific">Desulfoluna butyratoxydans</name>
    <dbReference type="NCBI Taxonomy" id="231438"/>
    <lineage>
        <taxon>Bacteria</taxon>
        <taxon>Pseudomonadati</taxon>
        <taxon>Thermodesulfobacteriota</taxon>
        <taxon>Desulfobacteria</taxon>
        <taxon>Desulfobacterales</taxon>
        <taxon>Desulfolunaceae</taxon>
        <taxon>Desulfoluna</taxon>
    </lineage>
</organism>
<gene>
    <name evidence="1" type="ORF">MSL71_14940</name>
</gene>
<keyword evidence="2" id="KW-1185">Reference proteome</keyword>
<protein>
    <submittedName>
        <fullName evidence="1">Uncharacterized protein</fullName>
    </submittedName>
</protein>
<evidence type="ECO:0000313" key="2">
    <source>
        <dbReference type="Proteomes" id="UP000507962"/>
    </source>
</evidence>
<reference evidence="1 2" key="1">
    <citation type="submission" date="2019-03" db="EMBL/GenBank/DDBJ databases">
        <authorList>
            <person name="Nijsse B."/>
        </authorList>
    </citation>
    <scope>NUCLEOTIDE SEQUENCE [LARGE SCALE GENOMIC DNA]</scope>
    <source>
        <strain evidence="1">Desulfoluna butyratoxydans MSL71</strain>
    </source>
</reference>
<dbReference type="EMBL" id="CAADHO010000002">
    <property type="protein sequence ID" value="VFQ43853.1"/>
    <property type="molecule type" value="Genomic_DNA"/>
</dbReference>
<sequence>MLKEHELRLCGVMNATLIKPNGDVHEFEEKNLILNEGFDFICNALASPSGRPNIMKYIAVGNDSTTAAPTQEGLLGQIGIKEATYAHAGGTKSFTLTTTFEAGEASGAIKEAGVTNNSAGNESSTFLDRLTFGVINKELNDVLTVTFTFTFA</sequence>
<proteinExistence type="predicted"/>
<dbReference type="AlphaFoldDB" id="A0A4U8YRF7"/>
<evidence type="ECO:0000313" key="1">
    <source>
        <dbReference type="EMBL" id="VFQ43853.1"/>
    </source>
</evidence>